<feature type="transmembrane region" description="Helical" evidence="7">
    <location>
        <begin position="501"/>
        <end position="519"/>
    </location>
</feature>
<protein>
    <submittedName>
        <fullName evidence="9">Permease</fullName>
    </submittedName>
</protein>
<evidence type="ECO:0000259" key="8">
    <source>
        <dbReference type="PROSITE" id="PS51202"/>
    </source>
</evidence>
<dbReference type="InterPro" id="IPR004680">
    <property type="entry name" value="Cit_transptr-like_dom"/>
</dbReference>
<dbReference type="InterPro" id="IPR006037">
    <property type="entry name" value="RCK_C"/>
</dbReference>
<feature type="transmembrane region" description="Helical" evidence="7">
    <location>
        <begin position="171"/>
        <end position="195"/>
    </location>
</feature>
<feature type="transmembrane region" description="Helical" evidence="7">
    <location>
        <begin position="436"/>
        <end position="456"/>
    </location>
</feature>
<dbReference type="AlphaFoldDB" id="A0AA37BRY7"/>
<evidence type="ECO:0000256" key="6">
    <source>
        <dbReference type="ARBA" id="ARBA00023136"/>
    </source>
</evidence>
<dbReference type="SUPFAM" id="SSF116726">
    <property type="entry name" value="TrkA C-terminal domain-like"/>
    <property type="match status" value="2"/>
</dbReference>
<feature type="transmembrane region" description="Helical" evidence="7">
    <location>
        <begin position="468"/>
        <end position="489"/>
    </location>
</feature>
<keyword evidence="3 7" id="KW-0812">Transmembrane</keyword>
<feature type="transmembrane region" description="Helical" evidence="7">
    <location>
        <begin position="28"/>
        <end position="49"/>
    </location>
</feature>
<reference evidence="9" key="1">
    <citation type="journal article" date="2014" name="Int. J. Syst. Evol. Microbiol.">
        <title>Complete genome sequence of Corynebacterium casei LMG S-19264T (=DSM 44701T), isolated from a smear-ripened cheese.</title>
        <authorList>
            <consortium name="US DOE Joint Genome Institute (JGI-PGF)"/>
            <person name="Walter F."/>
            <person name="Albersmeier A."/>
            <person name="Kalinowski J."/>
            <person name="Ruckert C."/>
        </authorList>
    </citation>
    <scope>NUCLEOTIDE SEQUENCE</scope>
    <source>
        <strain evidence="9">JCM 13583</strain>
    </source>
</reference>
<evidence type="ECO:0000256" key="2">
    <source>
        <dbReference type="ARBA" id="ARBA00022448"/>
    </source>
</evidence>
<dbReference type="PROSITE" id="PS51202">
    <property type="entry name" value="RCK_C"/>
    <property type="match status" value="2"/>
</dbReference>
<dbReference type="PANTHER" id="PTHR43652">
    <property type="entry name" value="BASIC AMINO ACID ANTIPORTER YFCC-RELATED"/>
    <property type="match status" value="1"/>
</dbReference>
<feature type="transmembrane region" description="Helical" evidence="7">
    <location>
        <begin position="381"/>
        <end position="400"/>
    </location>
</feature>
<dbReference type="PANTHER" id="PTHR43652:SF2">
    <property type="entry name" value="BASIC AMINO ACID ANTIPORTER YFCC-RELATED"/>
    <property type="match status" value="1"/>
</dbReference>
<feature type="transmembrane region" description="Helical" evidence="7">
    <location>
        <begin position="406"/>
        <end position="424"/>
    </location>
</feature>
<dbReference type="Proteomes" id="UP000632195">
    <property type="component" value="Unassembled WGS sequence"/>
</dbReference>
<dbReference type="GO" id="GO:0005886">
    <property type="term" value="C:plasma membrane"/>
    <property type="evidence" value="ECO:0007669"/>
    <property type="project" value="TreeGrafter"/>
</dbReference>
<evidence type="ECO:0000256" key="1">
    <source>
        <dbReference type="ARBA" id="ARBA00004141"/>
    </source>
</evidence>
<feature type="transmembrane region" description="Helical" evidence="7">
    <location>
        <begin position="91"/>
        <end position="123"/>
    </location>
</feature>
<feature type="transmembrane region" description="Helical" evidence="7">
    <location>
        <begin position="539"/>
        <end position="558"/>
    </location>
</feature>
<evidence type="ECO:0000313" key="9">
    <source>
        <dbReference type="EMBL" id="GGM76148.1"/>
    </source>
</evidence>
<dbReference type="Gene3D" id="3.30.70.1450">
    <property type="entry name" value="Regulator of K+ conductance, C-terminal domain"/>
    <property type="match status" value="2"/>
</dbReference>
<keyword evidence="2" id="KW-0813">Transport</keyword>
<reference evidence="9" key="2">
    <citation type="submission" date="2022-09" db="EMBL/GenBank/DDBJ databases">
        <authorList>
            <person name="Sun Q."/>
            <person name="Ohkuma M."/>
        </authorList>
    </citation>
    <scope>NUCLEOTIDE SEQUENCE</scope>
    <source>
        <strain evidence="9">JCM 13583</strain>
    </source>
</reference>
<evidence type="ECO:0000313" key="10">
    <source>
        <dbReference type="Proteomes" id="UP000632195"/>
    </source>
</evidence>
<evidence type="ECO:0000256" key="5">
    <source>
        <dbReference type="ARBA" id="ARBA00022989"/>
    </source>
</evidence>
<feature type="transmembrane region" description="Helical" evidence="7">
    <location>
        <begin position="6"/>
        <end position="21"/>
    </location>
</feature>
<keyword evidence="6 7" id="KW-0472">Membrane</keyword>
<dbReference type="GO" id="GO:0008324">
    <property type="term" value="F:monoatomic cation transmembrane transporter activity"/>
    <property type="evidence" value="ECO:0007669"/>
    <property type="project" value="InterPro"/>
</dbReference>
<dbReference type="Pfam" id="PF02080">
    <property type="entry name" value="TrkA_C"/>
    <property type="match status" value="2"/>
</dbReference>
<dbReference type="RefSeq" id="WP_188681401.1">
    <property type="nucleotide sequence ID" value="NZ_BMNY01000002.1"/>
</dbReference>
<comment type="subcellular location">
    <subcellularLocation>
        <location evidence="1">Membrane</location>
        <topology evidence="1">Multi-pass membrane protein</topology>
    </subcellularLocation>
</comment>
<gene>
    <name evidence="9" type="ORF">GCM10007108_12660</name>
</gene>
<keyword evidence="4" id="KW-0677">Repeat</keyword>
<sequence>MDHEQVYVIVILVASVALLITNRIRYDLVGLGTVLALVLLHIVSPTAAIENFGSIPVITLALVMITSKTIANSGILDKVGDILIRRLKNEYVILAIIFLLVGVLSGFMSDVALTVMMIPLFFYIADKMGRSSSKYLMPLAFVAVLGGRYTVLSTSSNIVLYDLWYQKTGSFLPFFQFFIPGFIILIIGIPVLLIISRIMPNRKNPVSTIEGFKTGEYLTEAEVQGDSPLVGRTLGEVEKQFSIRVVSVYPGRLSSPERVLAAGDILVIRVRPENIPALSGIRGLRLAPSEKMTPGDSVAEVFVMPDSRLVGSTISESQYVKRYNISIIGISAYGKRIIGRLRTVKISAGDVILLSGKEEDIAEFISQMSLAPMHKRDIRILSWRDGLISLGALALAVALSELGLDIVYAFLIAVLILVATRTLNFKSMYQYVEWQIVVFVGCFLSLGSALTSSGIITYLGHVVAGSPLFLFLMTVLLANTIGNVGAAIIMGPVAIGFPSAVKALTVVAMAASSTFMTPFGNQSNLVVLSPGGYRPRDYLVFGSIITVEVMALTLAYTLL</sequence>
<evidence type="ECO:0000256" key="4">
    <source>
        <dbReference type="ARBA" id="ARBA00022737"/>
    </source>
</evidence>
<evidence type="ECO:0000256" key="3">
    <source>
        <dbReference type="ARBA" id="ARBA00022692"/>
    </source>
</evidence>
<keyword evidence="10" id="KW-1185">Reference proteome</keyword>
<feature type="domain" description="RCK C-terminal" evidence="8">
    <location>
        <begin position="204"/>
        <end position="284"/>
    </location>
</feature>
<accession>A0AA37BRY7</accession>
<dbReference type="EMBL" id="BMNY01000002">
    <property type="protein sequence ID" value="GGM76148.1"/>
    <property type="molecule type" value="Genomic_DNA"/>
</dbReference>
<dbReference type="GO" id="GO:0006813">
    <property type="term" value="P:potassium ion transport"/>
    <property type="evidence" value="ECO:0007669"/>
    <property type="project" value="InterPro"/>
</dbReference>
<comment type="caution">
    <text evidence="9">The sequence shown here is derived from an EMBL/GenBank/DDBJ whole genome shotgun (WGS) entry which is preliminary data.</text>
</comment>
<feature type="domain" description="RCK C-terminal" evidence="8">
    <location>
        <begin position="286"/>
        <end position="370"/>
    </location>
</feature>
<evidence type="ECO:0000256" key="7">
    <source>
        <dbReference type="SAM" id="Phobius"/>
    </source>
</evidence>
<dbReference type="InterPro" id="IPR051679">
    <property type="entry name" value="DASS-Related_Transporters"/>
</dbReference>
<proteinExistence type="predicted"/>
<organism evidence="9 10">
    <name type="scientific">Thermogymnomonas acidicola</name>
    <dbReference type="NCBI Taxonomy" id="399579"/>
    <lineage>
        <taxon>Archaea</taxon>
        <taxon>Methanobacteriati</taxon>
        <taxon>Thermoplasmatota</taxon>
        <taxon>Thermoplasmata</taxon>
        <taxon>Thermoplasmatales</taxon>
        <taxon>Thermogymnomonas</taxon>
    </lineage>
</organism>
<dbReference type="PRINTS" id="PR00173">
    <property type="entry name" value="EDTRNSPORT"/>
</dbReference>
<dbReference type="InterPro" id="IPR036721">
    <property type="entry name" value="RCK_C_sf"/>
</dbReference>
<name>A0AA37BRY7_9ARCH</name>
<feature type="transmembrane region" description="Helical" evidence="7">
    <location>
        <begin position="135"/>
        <end position="151"/>
    </location>
</feature>
<keyword evidence="5 7" id="KW-1133">Transmembrane helix</keyword>
<dbReference type="Pfam" id="PF03600">
    <property type="entry name" value="CitMHS"/>
    <property type="match status" value="1"/>
</dbReference>